<name>A0A4Y8D790_9HELO</name>
<dbReference type="Proteomes" id="UP000297299">
    <property type="component" value="Unassembled WGS sequence"/>
</dbReference>
<dbReference type="GO" id="GO:0005506">
    <property type="term" value="F:iron ion binding"/>
    <property type="evidence" value="ECO:0007669"/>
    <property type="project" value="InterPro"/>
</dbReference>
<dbReference type="GO" id="GO:0016705">
    <property type="term" value="F:oxidoreductase activity, acting on paired donors, with incorporation or reduction of molecular oxygen"/>
    <property type="evidence" value="ECO:0007669"/>
    <property type="project" value="InterPro"/>
</dbReference>
<keyword evidence="3" id="KW-1185">Reference proteome</keyword>
<dbReference type="EMBL" id="PHWZ01000093">
    <property type="protein sequence ID" value="TEY71422.1"/>
    <property type="molecule type" value="Genomic_DNA"/>
</dbReference>
<reference evidence="2 3" key="1">
    <citation type="submission" date="2017-11" db="EMBL/GenBank/DDBJ databases">
        <title>Comparative genomics of Botrytis spp.</title>
        <authorList>
            <person name="Valero-Jimenez C.A."/>
            <person name="Tapia P."/>
            <person name="Veloso J."/>
            <person name="Silva-Moreno E."/>
            <person name="Staats M."/>
            <person name="Valdes J.H."/>
            <person name="Van Kan J.A.L."/>
        </authorList>
    </citation>
    <scope>NUCLEOTIDE SEQUENCE [LARGE SCALE GENOMIC DNA]</scope>
    <source>
        <strain evidence="2 3">MUCL2830</strain>
    </source>
</reference>
<protein>
    <recommendedName>
        <fullName evidence="4">Cytochrome P450 monooxygenase</fullName>
    </recommendedName>
</protein>
<dbReference type="GO" id="GO:0020037">
    <property type="term" value="F:heme binding"/>
    <property type="evidence" value="ECO:0007669"/>
    <property type="project" value="InterPro"/>
</dbReference>
<evidence type="ECO:0008006" key="4">
    <source>
        <dbReference type="Google" id="ProtNLM"/>
    </source>
</evidence>
<feature type="signal peptide" evidence="1">
    <location>
        <begin position="1"/>
        <end position="18"/>
    </location>
</feature>
<proteinExistence type="predicted"/>
<dbReference type="GO" id="GO:0004497">
    <property type="term" value="F:monooxygenase activity"/>
    <property type="evidence" value="ECO:0007669"/>
    <property type="project" value="InterPro"/>
</dbReference>
<dbReference type="InterPro" id="IPR036396">
    <property type="entry name" value="Cyt_P450_sf"/>
</dbReference>
<evidence type="ECO:0000256" key="1">
    <source>
        <dbReference type="SAM" id="SignalP"/>
    </source>
</evidence>
<dbReference type="Gene3D" id="1.10.630.10">
    <property type="entry name" value="Cytochrome P450"/>
    <property type="match status" value="1"/>
</dbReference>
<keyword evidence="1" id="KW-0732">Signal</keyword>
<sequence>MLWLLFTTFWFILPVSWSVRNSYRLYLNYVQAKKTGVPLVILPISPQNPMWMLLADIIVPVFQRFIIAQHWPLIRYGRRSWEFKDKARVHLELGEIFMMVTPDKNVLYICDAETLMEIIQRRNEFKRPREVLEMLNVFGPNISNVADEDWPRHKKATGPPFSNE</sequence>
<comment type="caution">
    <text evidence="2">The sequence shown here is derived from an EMBL/GenBank/DDBJ whole genome shotgun (WGS) entry which is preliminary data.</text>
</comment>
<feature type="chain" id="PRO_5021490253" description="Cytochrome P450 monooxygenase" evidence="1">
    <location>
        <begin position="19"/>
        <end position="164"/>
    </location>
</feature>
<dbReference type="OrthoDB" id="1470350at2759"/>
<dbReference type="SUPFAM" id="SSF48264">
    <property type="entry name" value="Cytochrome P450"/>
    <property type="match status" value="1"/>
</dbReference>
<gene>
    <name evidence="2" type="ORF">BOTCAL_0093g00160</name>
</gene>
<organism evidence="2 3">
    <name type="scientific">Botryotinia calthae</name>
    <dbReference type="NCBI Taxonomy" id="38488"/>
    <lineage>
        <taxon>Eukaryota</taxon>
        <taxon>Fungi</taxon>
        <taxon>Dikarya</taxon>
        <taxon>Ascomycota</taxon>
        <taxon>Pezizomycotina</taxon>
        <taxon>Leotiomycetes</taxon>
        <taxon>Helotiales</taxon>
        <taxon>Sclerotiniaceae</taxon>
        <taxon>Botryotinia</taxon>
    </lineage>
</organism>
<evidence type="ECO:0000313" key="2">
    <source>
        <dbReference type="EMBL" id="TEY71422.1"/>
    </source>
</evidence>
<evidence type="ECO:0000313" key="3">
    <source>
        <dbReference type="Proteomes" id="UP000297299"/>
    </source>
</evidence>
<accession>A0A4Y8D790</accession>
<dbReference type="AlphaFoldDB" id="A0A4Y8D790"/>